<dbReference type="PROSITE" id="PS50234">
    <property type="entry name" value="VWFA"/>
    <property type="match status" value="1"/>
</dbReference>
<dbReference type="Proteomes" id="UP000287853">
    <property type="component" value="Unassembled WGS sequence"/>
</dbReference>
<name>A0A444IY87_9BACT</name>
<accession>A0A444IY87</accession>
<dbReference type="AlphaFoldDB" id="A0A444IY87"/>
<dbReference type="PIRSF" id="PIRSF020634">
    <property type="entry name" value="TerY_vWA"/>
    <property type="match status" value="1"/>
</dbReference>
<evidence type="ECO:0000259" key="1">
    <source>
        <dbReference type="PROSITE" id="PS50234"/>
    </source>
</evidence>
<protein>
    <submittedName>
        <fullName evidence="2">Putative conserved protein YegL, contains vWA domain of TerY type</fullName>
    </submittedName>
</protein>
<sequence>MSRRLPIYIAIDTSGSMYGEAIQSVNVGVQAMLTALRQDPHALDSVYLSIITFDLEVKEVFPLTPLSQVQVTEITCPRSGPTYTGEALALVLKRVKGDIIHSTNERKGDWRPMLFLMTDGSPSDVARYDEIVPQIKKSHFGKIIACAAGPKAKVEQLRKLTDTIVSLDTTDSAAFASFFKWVSASVEMRSSSIGAGSTDILPPPPAEIQIVL</sequence>
<keyword evidence="3" id="KW-1185">Reference proteome</keyword>
<dbReference type="Gene3D" id="3.40.50.410">
    <property type="entry name" value="von Willebrand factor, type A domain"/>
    <property type="match status" value="1"/>
</dbReference>
<comment type="caution">
    <text evidence="2">The sequence shown here is derived from an EMBL/GenBank/DDBJ whole genome shotgun (WGS) entry which is preliminary data.</text>
</comment>
<reference evidence="2 3" key="1">
    <citation type="submission" date="2017-01" db="EMBL/GenBank/DDBJ databases">
        <title>The cable genome- insights into the physiology and evolution of filamentous bacteria capable of sulfide oxidation via long distance electron transfer.</title>
        <authorList>
            <person name="Schreiber L."/>
            <person name="Bjerg J.T."/>
            <person name="Boggild A."/>
            <person name="Van De Vossenberg J."/>
            <person name="Meysman F."/>
            <person name="Nielsen L.P."/>
            <person name="Schramm A."/>
            <person name="Kjeldsen K.U."/>
        </authorList>
    </citation>
    <scope>NUCLEOTIDE SEQUENCE [LARGE SCALE GENOMIC DNA]</scope>
    <source>
        <strain evidence="2">MCF</strain>
    </source>
</reference>
<dbReference type="SMART" id="SM00327">
    <property type="entry name" value="VWA"/>
    <property type="match status" value="1"/>
</dbReference>
<dbReference type="EMBL" id="MTKO01000073">
    <property type="protein sequence ID" value="RWX45732.1"/>
    <property type="molecule type" value="Genomic_DNA"/>
</dbReference>
<dbReference type="SUPFAM" id="SSF53300">
    <property type="entry name" value="vWA-like"/>
    <property type="match status" value="1"/>
</dbReference>
<dbReference type="Pfam" id="PF00092">
    <property type="entry name" value="VWA"/>
    <property type="match status" value="1"/>
</dbReference>
<evidence type="ECO:0000313" key="2">
    <source>
        <dbReference type="EMBL" id="RWX45732.1"/>
    </source>
</evidence>
<feature type="domain" description="VWFA" evidence="1">
    <location>
        <begin position="6"/>
        <end position="182"/>
    </location>
</feature>
<organism evidence="2 3">
    <name type="scientific">Candidatus Electrothrix aarhusensis</name>
    <dbReference type="NCBI Taxonomy" id="1859131"/>
    <lineage>
        <taxon>Bacteria</taxon>
        <taxon>Pseudomonadati</taxon>
        <taxon>Thermodesulfobacteriota</taxon>
        <taxon>Desulfobulbia</taxon>
        <taxon>Desulfobulbales</taxon>
        <taxon>Desulfobulbaceae</taxon>
        <taxon>Candidatus Electrothrix</taxon>
    </lineage>
</organism>
<proteinExistence type="predicted"/>
<dbReference type="InterPro" id="IPR011392">
    <property type="entry name" value="Tellurite-R_TerY"/>
</dbReference>
<evidence type="ECO:0000313" key="3">
    <source>
        <dbReference type="Proteomes" id="UP000287853"/>
    </source>
</evidence>
<dbReference type="InterPro" id="IPR002035">
    <property type="entry name" value="VWF_A"/>
</dbReference>
<dbReference type="InterPro" id="IPR036465">
    <property type="entry name" value="vWFA_dom_sf"/>
</dbReference>
<gene>
    <name evidence="2" type="ORF">H206_00685</name>
</gene>